<feature type="domain" description="Alanine dehydrogenase/pyridine nucleotide transhydrogenase NAD(H)-binding" evidence="7">
    <location>
        <begin position="148"/>
        <end position="297"/>
    </location>
</feature>
<evidence type="ECO:0000256" key="3">
    <source>
        <dbReference type="ARBA" id="ARBA00012897"/>
    </source>
</evidence>
<evidence type="ECO:0000256" key="4">
    <source>
        <dbReference type="ARBA" id="ARBA00023002"/>
    </source>
</evidence>
<dbReference type="PANTHER" id="PTHR42795:SF1">
    <property type="entry name" value="ALANINE DEHYDROGENASE"/>
    <property type="match status" value="1"/>
</dbReference>
<dbReference type="RefSeq" id="WP_144924119.1">
    <property type="nucleotide sequence ID" value="NZ_JBHSMC010000005.1"/>
</dbReference>
<evidence type="ECO:0000259" key="8">
    <source>
        <dbReference type="SMART" id="SM01003"/>
    </source>
</evidence>
<evidence type="ECO:0000256" key="1">
    <source>
        <dbReference type="ARBA" id="ARBA00005206"/>
    </source>
</evidence>
<keyword evidence="10" id="KW-1185">Reference proteome</keyword>
<evidence type="ECO:0000256" key="5">
    <source>
        <dbReference type="ARBA" id="ARBA00023027"/>
    </source>
</evidence>
<dbReference type="SMART" id="SM01003">
    <property type="entry name" value="AlaDh_PNT_N"/>
    <property type="match status" value="1"/>
</dbReference>
<evidence type="ECO:0000259" key="7">
    <source>
        <dbReference type="SMART" id="SM01002"/>
    </source>
</evidence>
<evidence type="ECO:0000256" key="2">
    <source>
        <dbReference type="ARBA" id="ARBA00005689"/>
    </source>
</evidence>
<dbReference type="SUPFAM" id="SSF51735">
    <property type="entry name" value="NAD(P)-binding Rossmann-fold domains"/>
    <property type="match status" value="1"/>
</dbReference>
<comment type="pathway">
    <text evidence="1">Amino-acid degradation; L-alanine degradation via dehydrogenase pathway; NH(3) and pyruvate from L-alanine: step 1/1.</text>
</comment>
<dbReference type="Gene3D" id="3.40.50.720">
    <property type="entry name" value="NAD(P)-binding Rossmann-like Domain"/>
    <property type="match status" value="2"/>
</dbReference>
<accession>A0ABW0LGE9</accession>
<dbReference type="SMART" id="SM01002">
    <property type="entry name" value="AlaDh_PNT_C"/>
    <property type="match status" value="1"/>
</dbReference>
<comment type="similarity">
    <text evidence="2 6">Belongs to the AlaDH/PNT family.</text>
</comment>
<dbReference type="InterPro" id="IPR007698">
    <property type="entry name" value="AlaDH/PNT_NAD(H)-bd"/>
</dbReference>
<keyword evidence="5 6" id="KW-0520">NAD</keyword>
<dbReference type="Pfam" id="PF01262">
    <property type="entry name" value="AlaDh_PNT_C"/>
    <property type="match status" value="1"/>
</dbReference>
<dbReference type="GO" id="GO:0000286">
    <property type="term" value="F:alanine dehydrogenase activity"/>
    <property type="evidence" value="ECO:0007669"/>
    <property type="project" value="UniProtKB-EC"/>
</dbReference>
<dbReference type="NCBIfam" id="TIGR00518">
    <property type="entry name" value="alaDH"/>
    <property type="match status" value="1"/>
</dbReference>
<dbReference type="CDD" id="cd05305">
    <property type="entry name" value="L-AlaDH"/>
    <property type="match status" value="1"/>
</dbReference>
<gene>
    <name evidence="9" type="primary">ald</name>
    <name evidence="9" type="ORF">ACFPM4_06430</name>
</gene>
<evidence type="ECO:0000313" key="10">
    <source>
        <dbReference type="Proteomes" id="UP001596147"/>
    </source>
</evidence>
<dbReference type="SUPFAM" id="SSF52283">
    <property type="entry name" value="Formate/glycerate dehydrogenase catalytic domain-like"/>
    <property type="match status" value="1"/>
</dbReference>
<proteinExistence type="inferred from homology"/>
<dbReference type="InterPro" id="IPR036291">
    <property type="entry name" value="NAD(P)-bd_dom_sf"/>
</dbReference>
<dbReference type="EMBL" id="JBHSMC010000005">
    <property type="protein sequence ID" value="MFC5464396.1"/>
    <property type="molecule type" value="Genomic_DNA"/>
</dbReference>
<feature type="domain" description="Alanine dehydrogenase/pyridine nucleotide transhydrogenase N-terminal" evidence="8">
    <location>
        <begin position="4"/>
        <end position="136"/>
    </location>
</feature>
<dbReference type="PIRSF" id="PIRSF000183">
    <property type="entry name" value="Alanine_dh"/>
    <property type="match status" value="1"/>
</dbReference>
<comment type="catalytic activity">
    <reaction evidence="6">
        <text>L-alanine + NAD(+) + H2O = pyruvate + NH4(+) + NADH + H(+)</text>
        <dbReference type="Rhea" id="RHEA:18405"/>
        <dbReference type="ChEBI" id="CHEBI:15361"/>
        <dbReference type="ChEBI" id="CHEBI:15377"/>
        <dbReference type="ChEBI" id="CHEBI:15378"/>
        <dbReference type="ChEBI" id="CHEBI:28938"/>
        <dbReference type="ChEBI" id="CHEBI:57540"/>
        <dbReference type="ChEBI" id="CHEBI:57945"/>
        <dbReference type="ChEBI" id="CHEBI:57972"/>
        <dbReference type="EC" id="1.4.1.1"/>
    </reaction>
</comment>
<dbReference type="InterPro" id="IPR008141">
    <property type="entry name" value="Ala_DH"/>
</dbReference>
<sequence>MKIGVPREILNNENRVAMTPSGAETLLASGHEVYVEKDAGAGSGFTDDEYLQAGAKIVNTAEEAWSQELVMKVKAPLEEEFPFFREDLIIFTYLHLANEPKLTDELIAKKVTGIAYETVQLPNRTLPLLTPMSEIAGRMSTQIGAQFLEKIHGGQGILLGGVPGVERGKVTIIGGGIAGTNAAKIAVGLGAEVTIIELSVDRCRYLDDLFKNQVTTLISNSYNIARAVENSDLVIGTVLIPGAKAPKLVSEEMVKSMKPGSVIIDIAIDQGGIFETSDKVTTHDNPTYIKHEVVHYAVANMPGAVPRTSTIALTNATVPYVLQIANKGYKQACLDNEALRKGINTLKGHITYKSVAEAFDYEYTNVESLLD</sequence>
<comment type="caution">
    <text evidence="9">The sequence shown here is derived from an EMBL/GenBank/DDBJ whole genome shotgun (WGS) entry which is preliminary data.</text>
</comment>
<dbReference type="InterPro" id="IPR008143">
    <property type="entry name" value="Ala_DH/PNT_CS2"/>
</dbReference>
<dbReference type="PROSITE" id="PS00837">
    <property type="entry name" value="ALADH_PNT_2"/>
    <property type="match status" value="1"/>
</dbReference>
<organism evidence="9 10">
    <name type="scientific">Lederbergia graminis</name>
    <dbReference type="NCBI Taxonomy" id="735518"/>
    <lineage>
        <taxon>Bacteria</taxon>
        <taxon>Bacillati</taxon>
        <taxon>Bacillota</taxon>
        <taxon>Bacilli</taxon>
        <taxon>Bacillales</taxon>
        <taxon>Bacillaceae</taxon>
        <taxon>Lederbergia</taxon>
    </lineage>
</organism>
<evidence type="ECO:0000256" key="6">
    <source>
        <dbReference type="PIRNR" id="PIRNR000183"/>
    </source>
</evidence>
<dbReference type="Pfam" id="PF05222">
    <property type="entry name" value="AlaDh_PNT_N"/>
    <property type="match status" value="1"/>
</dbReference>
<dbReference type="PANTHER" id="PTHR42795">
    <property type="entry name" value="ALANINE DEHYDROGENASE"/>
    <property type="match status" value="1"/>
</dbReference>
<reference evidence="10" key="1">
    <citation type="journal article" date="2019" name="Int. J. Syst. Evol. Microbiol.">
        <title>The Global Catalogue of Microorganisms (GCM) 10K type strain sequencing project: providing services to taxonomists for standard genome sequencing and annotation.</title>
        <authorList>
            <consortium name="The Broad Institute Genomics Platform"/>
            <consortium name="The Broad Institute Genome Sequencing Center for Infectious Disease"/>
            <person name="Wu L."/>
            <person name="Ma J."/>
        </authorList>
    </citation>
    <scope>NUCLEOTIDE SEQUENCE [LARGE SCALE GENOMIC DNA]</scope>
    <source>
        <strain evidence="10">CGMCC 1.12237</strain>
    </source>
</reference>
<keyword evidence="4 6" id="KW-0560">Oxidoreductase</keyword>
<dbReference type="InterPro" id="IPR007886">
    <property type="entry name" value="AlaDH/PNT_N"/>
</dbReference>
<dbReference type="EC" id="1.4.1.1" evidence="3 6"/>
<name>A0ABW0LGE9_9BACI</name>
<dbReference type="Proteomes" id="UP001596147">
    <property type="component" value="Unassembled WGS sequence"/>
</dbReference>
<evidence type="ECO:0000313" key="9">
    <source>
        <dbReference type="EMBL" id="MFC5464396.1"/>
    </source>
</evidence>
<protein>
    <recommendedName>
        <fullName evidence="3 6">Alanine dehydrogenase</fullName>
        <ecNumber evidence="3 6">1.4.1.1</ecNumber>
    </recommendedName>
</protein>